<gene>
    <name evidence="1" type="ORF">JOC47_001205</name>
</gene>
<dbReference type="AlphaFoldDB" id="A0A938XPA9"/>
<reference evidence="1" key="1">
    <citation type="submission" date="2021-01" db="EMBL/GenBank/DDBJ databases">
        <title>Genomic Encyclopedia of Type Strains, Phase IV (KMG-IV): sequencing the most valuable type-strain genomes for metagenomic binning, comparative biology and taxonomic classification.</title>
        <authorList>
            <person name="Goeker M."/>
        </authorList>
    </citation>
    <scope>NUCLEOTIDE SEQUENCE</scope>
    <source>
        <strain evidence="1">DSM 23230</strain>
    </source>
</reference>
<dbReference type="Proteomes" id="UP000774000">
    <property type="component" value="Unassembled WGS sequence"/>
</dbReference>
<evidence type="ECO:0008006" key="3">
    <source>
        <dbReference type="Google" id="ProtNLM"/>
    </source>
</evidence>
<accession>A0A938XPA9</accession>
<dbReference type="RefSeq" id="WP_204701142.1">
    <property type="nucleotide sequence ID" value="NZ_JAFBDQ010000005.1"/>
</dbReference>
<proteinExistence type="predicted"/>
<evidence type="ECO:0000313" key="2">
    <source>
        <dbReference type="Proteomes" id="UP000774000"/>
    </source>
</evidence>
<dbReference type="InterPro" id="IPR002829">
    <property type="entry name" value="DUF116"/>
</dbReference>
<sequence>MEEITYDLTQDKYYEDIKDFAQKLVVKGEENHSKIINDFMNFIAAEEIEELRDRKEYIFEFLSLGVLANLYLNDVLQTSKTSYLFMRKLIEFKAKYSKLSKIIDVLQGFLNTTLLHSAQRDNYNYEFVNKDDLNELIIWLESMGEYQEEVQRFKNWQKYFNSKYSVKVSYDLKVALKFAQWFQKQGQARLSQYTKNVKTFLKGKQNKHLWRQDILLRTKAEPEYHLNMLGIEIINQVQRKDFLETEERVILAPTCMRDKSAAECAAQETDLGLQCTHCDRDCNINLIDSLGSQGDFEVVIIDHAYSFADYFAQWREQQQTGLIVIACVPNLLLIGYQLQRLNIPAQVMPLNYCGCQLHWCEKGVTTDMNLDQLLVTLREDPQEKFIQMSIFND</sequence>
<organism evidence="1 2">
    <name type="scientific">Halanaerobacter jeridensis</name>
    <dbReference type="NCBI Taxonomy" id="706427"/>
    <lineage>
        <taxon>Bacteria</taxon>
        <taxon>Bacillati</taxon>
        <taxon>Bacillota</taxon>
        <taxon>Clostridia</taxon>
        <taxon>Halanaerobiales</taxon>
        <taxon>Halobacteroidaceae</taxon>
        <taxon>Halanaerobacter</taxon>
    </lineage>
</organism>
<protein>
    <recommendedName>
        <fullName evidence="3">DUF116 domain-containing protein</fullName>
    </recommendedName>
</protein>
<name>A0A938XPA9_9FIRM</name>
<comment type="caution">
    <text evidence="1">The sequence shown here is derived from an EMBL/GenBank/DDBJ whole genome shotgun (WGS) entry which is preliminary data.</text>
</comment>
<dbReference type="EMBL" id="JAFBDQ010000005">
    <property type="protein sequence ID" value="MBM7556362.1"/>
    <property type="molecule type" value="Genomic_DNA"/>
</dbReference>
<dbReference type="Pfam" id="PF01976">
    <property type="entry name" value="DUF116"/>
    <property type="match status" value="1"/>
</dbReference>
<keyword evidence="2" id="KW-1185">Reference proteome</keyword>
<evidence type="ECO:0000313" key="1">
    <source>
        <dbReference type="EMBL" id="MBM7556362.1"/>
    </source>
</evidence>